<keyword evidence="3" id="KW-0677">Repeat</keyword>
<keyword evidence="4 5" id="KW-1015">Disulfide bond</keyword>
<dbReference type="FunFam" id="2.170.300.10:FF:000041">
    <property type="entry name" value="Tyrosine protein kinase receptor tie-1, putative"/>
    <property type="match status" value="1"/>
</dbReference>
<evidence type="ECO:0000256" key="2">
    <source>
        <dbReference type="ARBA" id="ARBA00022729"/>
    </source>
</evidence>
<evidence type="ECO:0000313" key="9">
    <source>
        <dbReference type="WBParaSite" id="GPUH_0000279001-mRNA-1"/>
    </source>
</evidence>
<dbReference type="InterPro" id="IPR002049">
    <property type="entry name" value="LE_dom"/>
</dbReference>
<accession>A0A183D244</accession>
<reference evidence="9" key="1">
    <citation type="submission" date="2016-06" db="UniProtKB">
        <authorList>
            <consortium name="WormBaseParasite"/>
        </authorList>
    </citation>
    <scope>IDENTIFICATION</scope>
</reference>
<evidence type="ECO:0000256" key="1">
    <source>
        <dbReference type="ARBA" id="ARBA00022536"/>
    </source>
</evidence>
<dbReference type="Pfam" id="PF00053">
    <property type="entry name" value="EGF_laminin"/>
    <property type="match status" value="1"/>
</dbReference>
<keyword evidence="2" id="KW-0732">Signal</keyword>
<dbReference type="SMART" id="SM00180">
    <property type="entry name" value="EGF_Lam"/>
    <property type="match status" value="2"/>
</dbReference>
<keyword evidence="8" id="KW-1185">Reference proteome</keyword>
<feature type="disulfide bond" evidence="5">
    <location>
        <begin position="21"/>
        <end position="30"/>
    </location>
</feature>
<dbReference type="PRINTS" id="PR00011">
    <property type="entry name" value="EGFLAMININ"/>
</dbReference>
<dbReference type="OrthoDB" id="5782266at2759"/>
<sequence length="85" mass="9266">MQLCDCHNGAGCNPSNGICECLVGWSGQRCDTPCPEGYFGTNCTEQCSCENGTQCDPADGECICQPGFRGKSCELRKIYCDDKYF</sequence>
<evidence type="ECO:0000256" key="3">
    <source>
        <dbReference type="ARBA" id="ARBA00022737"/>
    </source>
</evidence>
<evidence type="ECO:0000256" key="4">
    <source>
        <dbReference type="ARBA" id="ARBA00023157"/>
    </source>
</evidence>
<evidence type="ECO:0000256" key="5">
    <source>
        <dbReference type="PROSITE-ProRule" id="PRU00076"/>
    </source>
</evidence>
<evidence type="ECO:0000313" key="7">
    <source>
        <dbReference type="EMBL" id="VDK36403.1"/>
    </source>
</evidence>
<dbReference type="InterPro" id="IPR042635">
    <property type="entry name" value="MEGF10/SREC1/2-like"/>
</dbReference>
<dbReference type="PANTHER" id="PTHR24043:SF8">
    <property type="entry name" value="EGF-LIKE DOMAIN-CONTAINING PROTEIN"/>
    <property type="match status" value="1"/>
</dbReference>
<comment type="caution">
    <text evidence="5">Lacks conserved residue(s) required for the propagation of feature annotation.</text>
</comment>
<dbReference type="PANTHER" id="PTHR24043">
    <property type="entry name" value="SCAVENGER RECEPTOR CLASS F"/>
    <property type="match status" value="1"/>
</dbReference>
<feature type="domain" description="EGF-like" evidence="6">
    <location>
        <begin position="1"/>
        <end position="31"/>
    </location>
</feature>
<dbReference type="PROSITE" id="PS50026">
    <property type="entry name" value="EGF_3"/>
    <property type="match status" value="1"/>
</dbReference>
<gene>
    <name evidence="7" type="ORF">GPUH_LOCUS2785</name>
</gene>
<reference evidence="7 8" key="2">
    <citation type="submission" date="2018-11" db="EMBL/GenBank/DDBJ databases">
        <authorList>
            <consortium name="Pathogen Informatics"/>
        </authorList>
    </citation>
    <scope>NUCLEOTIDE SEQUENCE [LARGE SCALE GENOMIC DNA]</scope>
</reference>
<keyword evidence="1 5" id="KW-0245">EGF-like domain</keyword>
<evidence type="ECO:0000259" key="6">
    <source>
        <dbReference type="PROSITE" id="PS50026"/>
    </source>
</evidence>
<protein>
    <submittedName>
        <fullName evidence="9">EGF-like domain-containing protein</fullName>
    </submittedName>
</protein>
<dbReference type="EMBL" id="UYRT01004404">
    <property type="protein sequence ID" value="VDK36403.1"/>
    <property type="molecule type" value="Genomic_DNA"/>
</dbReference>
<name>A0A183D244_9BILA</name>
<dbReference type="PROSITE" id="PS00022">
    <property type="entry name" value="EGF_1"/>
    <property type="match status" value="2"/>
</dbReference>
<evidence type="ECO:0000313" key="8">
    <source>
        <dbReference type="Proteomes" id="UP000271098"/>
    </source>
</evidence>
<dbReference type="SMART" id="SM00181">
    <property type="entry name" value="EGF"/>
    <property type="match status" value="2"/>
</dbReference>
<organism evidence="9">
    <name type="scientific">Gongylonema pulchrum</name>
    <dbReference type="NCBI Taxonomy" id="637853"/>
    <lineage>
        <taxon>Eukaryota</taxon>
        <taxon>Metazoa</taxon>
        <taxon>Ecdysozoa</taxon>
        <taxon>Nematoda</taxon>
        <taxon>Chromadorea</taxon>
        <taxon>Rhabditida</taxon>
        <taxon>Spirurina</taxon>
        <taxon>Spiruromorpha</taxon>
        <taxon>Spiruroidea</taxon>
        <taxon>Gongylonematidae</taxon>
        <taxon>Gongylonema</taxon>
    </lineage>
</organism>
<dbReference type="AlphaFoldDB" id="A0A183D244"/>
<dbReference type="PROSITE" id="PS01186">
    <property type="entry name" value="EGF_2"/>
    <property type="match status" value="1"/>
</dbReference>
<dbReference type="WBParaSite" id="GPUH_0000279001-mRNA-1">
    <property type="protein sequence ID" value="GPUH_0000279001-mRNA-1"/>
    <property type="gene ID" value="GPUH_0000279001"/>
</dbReference>
<proteinExistence type="predicted"/>
<dbReference type="Gene3D" id="2.170.300.10">
    <property type="entry name" value="Tie2 ligand-binding domain superfamily"/>
    <property type="match status" value="1"/>
</dbReference>
<dbReference type="InterPro" id="IPR000742">
    <property type="entry name" value="EGF"/>
</dbReference>
<dbReference type="GO" id="GO:0005044">
    <property type="term" value="F:scavenger receptor activity"/>
    <property type="evidence" value="ECO:0007669"/>
    <property type="project" value="InterPro"/>
</dbReference>
<dbReference type="Proteomes" id="UP000271098">
    <property type="component" value="Unassembled WGS sequence"/>
</dbReference>